<keyword evidence="6" id="KW-0411">Iron-sulfur</keyword>
<keyword evidence="3" id="KW-0479">Metal-binding</keyword>
<dbReference type="Pfam" id="PF02906">
    <property type="entry name" value="Fe_hyd_lg_C"/>
    <property type="match status" value="1"/>
</dbReference>
<keyword evidence="1" id="KW-0813">Transport</keyword>
<dbReference type="CDD" id="cd10549">
    <property type="entry name" value="MtMvhB_like"/>
    <property type="match status" value="1"/>
</dbReference>
<dbReference type="EMBL" id="FWDM01000030">
    <property type="protein sequence ID" value="SLM14817.1"/>
    <property type="molecule type" value="Genomic_DNA"/>
</dbReference>
<dbReference type="InterPro" id="IPR017896">
    <property type="entry name" value="4Fe4S_Fe-S-bd"/>
</dbReference>
<dbReference type="Gene3D" id="3.30.70.20">
    <property type="match status" value="2"/>
</dbReference>
<sequence length="521" mass="55704">MPREDNTTRIRRELLVRLGRLALEGTLADSIDDVPFDMTAEGWETMRCCVHHDRAILRLRSYALLGGDVRGMDDVRKPLSVLAEGFQNSRCQDGAELGESGRFPLQVLGEACNACAKSRYVVTDACQACVARPCKVNCPKGAVTVNGRSHIDPDKCVNCGLCEKSCPFHAIVKVPVPCEEVCPTGAISKGEDGIARIDEAKCILCGKCLRACPFGAPIEQTQYLEAASWLREQARPLIALVAPATMAQFPVSSGKFMAGLYRLGFAAVAEVAEAACATAEREAAELRERMHRSEGFLATSCCPSWVLASKALGDVAGHVLHTPSPMAIAAKWARKRYPEARIVFIGPCLAKRAEARGFPGEDGRKLVDAVLSAEEIGALFTAKDIQLQALEEARAVQLAEQGSSLDLCYGRGFAQSGGVAASVQSVLENENSRIEVGSSWTIRTLVIQGLSKQVLALAALWNKQAPDADLVEVMACEGGCIGGPLAIAQAKSAAVFLQRYMSEPPPEAKVASSSEAVEKAV</sequence>
<evidence type="ECO:0000313" key="8">
    <source>
        <dbReference type="EMBL" id="SLM14817.1"/>
    </source>
</evidence>
<evidence type="ECO:0000256" key="3">
    <source>
        <dbReference type="ARBA" id="ARBA00022723"/>
    </source>
</evidence>
<keyword evidence="2" id="KW-0004">4Fe-4S</keyword>
<evidence type="ECO:0000256" key="5">
    <source>
        <dbReference type="ARBA" id="ARBA00023004"/>
    </source>
</evidence>
<dbReference type="InterPro" id="IPR004108">
    <property type="entry name" value="Fe_hydrogenase_lsu_C"/>
</dbReference>
<evidence type="ECO:0000256" key="1">
    <source>
        <dbReference type="ARBA" id="ARBA00022448"/>
    </source>
</evidence>
<evidence type="ECO:0000259" key="7">
    <source>
        <dbReference type="PROSITE" id="PS51379"/>
    </source>
</evidence>
<proteinExistence type="predicted"/>
<dbReference type="PANTHER" id="PTHR42859:SF10">
    <property type="entry name" value="DIMETHYLSULFOXIDE REDUCTASE CHAIN B"/>
    <property type="match status" value="1"/>
</dbReference>
<dbReference type="SUPFAM" id="SSF54862">
    <property type="entry name" value="4Fe-4S ferredoxins"/>
    <property type="match status" value="1"/>
</dbReference>
<dbReference type="Pfam" id="PF12837">
    <property type="entry name" value="Fer4_6"/>
    <property type="match status" value="1"/>
</dbReference>
<dbReference type="SUPFAM" id="SSF53920">
    <property type="entry name" value="Fe-only hydrogenase"/>
    <property type="match status" value="1"/>
</dbReference>
<dbReference type="AlphaFoldDB" id="A0A3P3XKK9"/>
<dbReference type="GO" id="GO:0051539">
    <property type="term" value="F:4 iron, 4 sulfur cluster binding"/>
    <property type="evidence" value="ECO:0007669"/>
    <property type="project" value="UniProtKB-KW"/>
</dbReference>
<name>A0A3P3XKK9_9SPIR</name>
<reference evidence="8" key="1">
    <citation type="submission" date="2017-02" db="EMBL/GenBank/DDBJ databases">
        <authorList>
            <person name="Regsiter A."/>
            <person name="William W."/>
        </authorList>
    </citation>
    <scope>NUCLEOTIDE SEQUENCE</scope>
    <source>
        <strain evidence="8">Bib</strain>
    </source>
</reference>
<dbReference type="InterPro" id="IPR009016">
    <property type="entry name" value="Fe_hydrogenase"/>
</dbReference>
<feature type="domain" description="4Fe-4S ferredoxin-type" evidence="7">
    <location>
        <begin position="193"/>
        <end position="222"/>
    </location>
</feature>
<dbReference type="GO" id="GO:0046872">
    <property type="term" value="F:metal ion binding"/>
    <property type="evidence" value="ECO:0007669"/>
    <property type="project" value="UniProtKB-KW"/>
</dbReference>
<dbReference type="Gene3D" id="3.40.50.1780">
    <property type="match status" value="1"/>
</dbReference>
<dbReference type="PROSITE" id="PS51379">
    <property type="entry name" value="4FE4S_FER_2"/>
    <property type="match status" value="2"/>
</dbReference>
<keyword evidence="5" id="KW-0408">Iron</keyword>
<protein>
    <submittedName>
        <fullName evidence="8">Hydrogenase large subunit domain protein</fullName>
    </submittedName>
</protein>
<gene>
    <name evidence="8" type="ORF">SPIROBIBN47_360015</name>
</gene>
<dbReference type="InterPro" id="IPR050294">
    <property type="entry name" value="RnfB_subfamily"/>
</dbReference>
<dbReference type="PANTHER" id="PTHR42859">
    <property type="entry name" value="OXIDOREDUCTASE"/>
    <property type="match status" value="1"/>
</dbReference>
<dbReference type="InterPro" id="IPR017900">
    <property type="entry name" value="4Fe4S_Fe_S_CS"/>
</dbReference>
<evidence type="ECO:0000256" key="4">
    <source>
        <dbReference type="ARBA" id="ARBA00022982"/>
    </source>
</evidence>
<evidence type="ECO:0000256" key="2">
    <source>
        <dbReference type="ARBA" id="ARBA00022485"/>
    </source>
</evidence>
<dbReference type="PROSITE" id="PS00198">
    <property type="entry name" value="4FE4S_FER_1"/>
    <property type="match status" value="1"/>
</dbReference>
<feature type="domain" description="4Fe-4S ferredoxin-type" evidence="7">
    <location>
        <begin position="147"/>
        <end position="176"/>
    </location>
</feature>
<organism evidence="8">
    <name type="scientific">uncultured spirochete</name>
    <dbReference type="NCBI Taxonomy" id="156406"/>
    <lineage>
        <taxon>Bacteria</taxon>
        <taxon>Pseudomonadati</taxon>
        <taxon>Spirochaetota</taxon>
        <taxon>Spirochaetia</taxon>
        <taxon>Spirochaetales</taxon>
        <taxon>environmental samples</taxon>
    </lineage>
</organism>
<dbReference type="Pfam" id="PF00037">
    <property type="entry name" value="Fer4"/>
    <property type="match status" value="1"/>
</dbReference>
<evidence type="ECO:0000256" key="6">
    <source>
        <dbReference type="ARBA" id="ARBA00023014"/>
    </source>
</evidence>
<keyword evidence="4" id="KW-0249">Electron transport</keyword>
<dbReference type="Gene3D" id="3.40.950.10">
    <property type="entry name" value="Fe-only Hydrogenase (Larger Subunit), Chain L, domain 3"/>
    <property type="match status" value="1"/>
</dbReference>
<accession>A0A3P3XKK9</accession>